<name>A0A2T5PEG1_9PSED</name>
<protein>
    <recommendedName>
        <fullName evidence="4">Toxin CptA</fullName>
    </recommendedName>
</protein>
<evidence type="ECO:0000313" key="3">
    <source>
        <dbReference type="Proteomes" id="UP000244064"/>
    </source>
</evidence>
<keyword evidence="3" id="KW-1185">Reference proteome</keyword>
<comment type="caution">
    <text evidence="2">The sequence shown here is derived from an EMBL/GenBank/DDBJ whole genome shotgun (WGS) entry which is preliminary data.</text>
</comment>
<sequence length="150" mass="16689">MSNPSESFECSWCGSRALLLIYLALQTLALGSALMLELPWWGVASAIAVCTAHALWVLPRQILLTHPSACCALRRDASGWALWSAAHGWRSIQLQPDSLALPALVVLRWRFAGERRVRGLCIAQGAMSADAHRRLRLRLKFSRKRWAAAE</sequence>
<organism evidence="2 3">
    <name type="scientific">Pseudomonas mangrovi</name>
    <dbReference type="NCBI Taxonomy" id="2161748"/>
    <lineage>
        <taxon>Bacteria</taxon>
        <taxon>Pseudomonadati</taxon>
        <taxon>Pseudomonadota</taxon>
        <taxon>Gammaproteobacteria</taxon>
        <taxon>Pseudomonadales</taxon>
        <taxon>Pseudomonadaceae</taxon>
        <taxon>Pseudomonas</taxon>
    </lineage>
</organism>
<evidence type="ECO:0008006" key="4">
    <source>
        <dbReference type="Google" id="ProtNLM"/>
    </source>
</evidence>
<accession>A0A2T5PEG1</accession>
<dbReference type="RefSeq" id="WP_108104156.1">
    <property type="nucleotide sequence ID" value="NZ_QASN01000002.1"/>
</dbReference>
<dbReference type="AlphaFoldDB" id="A0A2T5PEG1"/>
<feature type="transmembrane region" description="Helical" evidence="1">
    <location>
        <begin position="12"/>
        <end position="34"/>
    </location>
</feature>
<reference evidence="2 3" key="1">
    <citation type="submission" date="2018-04" db="EMBL/GenBank/DDBJ databases">
        <title>Pseudomonas sp. nov., isolated from mangrove soil.</title>
        <authorList>
            <person name="Chen C."/>
        </authorList>
    </citation>
    <scope>NUCLEOTIDE SEQUENCE [LARGE SCALE GENOMIC DNA]</scope>
    <source>
        <strain evidence="2 3">TC-11</strain>
    </source>
</reference>
<keyword evidence="1" id="KW-0812">Transmembrane</keyword>
<dbReference type="InterPro" id="IPR009883">
    <property type="entry name" value="YgfX"/>
</dbReference>
<proteinExistence type="predicted"/>
<dbReference type="Pfam" id="PF07254">
    <property type="entry name" value="Cpta_toxin"/>
    <property type="match status" value="1"/>
</dbReference>
<dbReference type="EMBL" id="QASN01000002">
    <property type="protein sequence ID" value="PTU76126.1"/>
    <property type="molecule type" value="Genomic_DNA"/>
</dbReference>
<keyword evidence="1" id="KW-1133">Transmembrane helix</keyword>
<keyword evidence="1" id="KW-0472">Membrane</keyword>
<evidence type="ECO:0000313" key="2">
    <source>
        <dbReference type="EMBL" id="PTU76126.1"/>
    </source>
</evidence>
<feature type="transmembrane region" description="Helical" evidence="1">
    <location>
        <begin position="40"/>
        <end position="58"/>
    </location>
</feature>
<dbReference type="Proteomes" id="UP000244064">
    <property type="component" value="Unassembled WGS sequence"/>
</dbReference>
<gene>
    <name evidence="2" type="ORF">DBO85_00350</name>
</gene>
<dbReference type="OrthoDB" id="7030636at2"/>
<evidence type="ECO:0000256" key="1">
    <source>
        <dbReference type="SAM" id="Phobius"/>
    </source>
</evidence>